<evidence type="ECO:0000256" key="4">
    <source>
        <dbReference type="ARBA" id="ARBA00023004"/>
    </source>
</evidence>
<protein>
    <submittedName>
        <fullName evidence="8">7-ethoxycoumarin O-deethylase</fullName>
    </submittedName>
</protein>
<keyword evidence="6" id="KW-0503">Monooxygenase</keyword>
<comment type="cofactor">
    <cofactor evidence="5">
        <name>heme</name>
        <dbReference type="ChEBI" id="CHEBI:30413"/>
    </cofactor>
</comment>
<dbReference type="FunFam" id="1.10.630.10:FF:000163">
    <property type="entry name" value="Geraniol 8-hydroxylase"/>
    <property type="match status" value="1"/>
</dbReference>
<evidence type="ECO:0000256" key="7">
    <source>
        <dbReference type="SAM" id="Phobius"/>
    </source>
</evidence>
<dbReference type="Proteomes" id="UP001237642">
    <property type="component" value="Unassembled WGS sequence"/>
</dbReference>
<keyword evidence="4 5" id="KW-0408">Iron</keyword>
<evidence type="ECO:0000256" key="5">
    <source>
        <dbReference type="PIRSR" id="PIRSR602401-1"/>
    </source>
</evidence>
<comment type="similarity">
    <text evidence="1 6">Belongs to the cytochrome P450 family.</text>
</comment>
<comment type="caution">
    <text evidence="8">The sequence shown here is derived from an EMBL/GenBank/DDBJ whole genome shotgun (WGS) entry which is preliminary data.</text>
</comment>
<dbReference type="AlphaFoldDB" id="A0AAD8J1J5"/>
<feature type="transmembrane region" description="Helical" evidence="7">
    <location>
        <begin position="65"/>
        <end position="84"/>
    </location>
</feature>
<keyword evidence="3 6" id="KW-0560">Oxidoreductase</keyword>
<keyword evidence="7" id="KW-0812">Transmembrane</keyword>
<dbReference type="PROSITE" id="PS00086">
    <property type="entry name" value="CYTOCHROME_P450"/>
    <property type="match status" value="1"/>
</dbReference>
<dbReference type="PRINTS" id="PR00463">
    <property type="entry name" value="EP450I"/>
</dbReference>
<evidence type="ECO:0000313" key="8">
    <source>
        <dbReference type="EMBL" id="KAK1395159.1"/>
    </source>
</evidence>
<dbReference type="GO" id="GO:0004497">
    <property type="term" value="F:monooxygenase activity"/>
    <property type="evidence" value="ECO:0007669"/>
    <property type="project" value="UniProtKB-KW"/>
</dbReference>
<dbReference type="SUPFAM" id="SSF48264">
    <property type="entry name" value="Cytochrome P450"/>
    <property type="match status" value="1"/>
</dbReference>
<dbReference type="PANTHER" id="PTHR47950:SF14">
    <property type="entry name" value="CYTOCHROME P450 76A2-LIKE ISOFORM X1"/>
    <property type="match status" value="1"/>
</dbReference>
<dbReference type="EMBL" id="JAUIZM010000003">
    <property type="protein sequence ID" value="KAK1395159.1"/>
    <property type="molecule type" value="Genomic_DNA"/>
</dbReference>
<dbReference type="GO" id="GO:0016705">
    <property type="term" value="F:oxidoreductase activity, acting on paired donors, with incorporation or reduction of molecular oxygen"/>
    <property type="evidence" value="ECO:0007669"/>
    <property type="project" value="InterPro"/>
</dbReference>
<dbReference type="GO" id="GO:0005506">
    <property type="term" value="F:iron ion binding"/>
    <property type="evidence" value="ECO:0007669"/>
    <property type="project" value="InterPro"/>
</dbReference>
<proteinExistence type="inferred from homology"/>
<dbReference type="InterPro" id="IPR002401">
    <property type="entry name" value="Cyt_P450_E_grp-I"/>
</dbReference>
<gene>
    <name evidence="8" type="ORF">POM88_014215</name>
</gene>
<feature type="binding site" description="axial binding residue" evidence="5">
    <location>
        <position position="450"/>
    </location>
    <ligand>
        <name>heme</name>
        <dbReference type="ChEBI" id="CHEBI:30413"/>
    </ligand>
    <ligandPart>
        <name>Fe</name>
        <dbReference type="ChEBI" id="CHEBI:18248"/>
    </ligandPart>
</feature>
<dbReference type="InterPro" id="IPR017972">
    <property type="entry name" value="Cyt_P450_CS"/>
</dbReference>
<reference evidence="8" key="1">
    <citation type="submission" date="2023-02" db="EMBL/GenBank/DDBJ databases">
        <title>Genome of toxic invasive species Heracleum sosnowskyi carries increased number of genes despite the absence of recent whole-genome duplications.</title>
        <authorList>
            <person name="Schelkunov M."/>
            <person name="Shtratnikova V."/>
            <person name="Makarenko M."/>
            <person name="Klepikova A."/>
            <person name="Omelchenko D."/>
            <person name="Novikova G."/>
            <person name="Obukhova E."/>
            <person name="Bogdanov V."/>
            <person name="Penin A."/>
            <person name="Logacheva M."/>
        </authorList>
    </citation>
    <scope>NUCLEOTIDE SEQUENCE</scope>
    <source>
        <strain evidence="8">Hsosn_3</strain>
        <tissue evidence="8">Leaf</tissue>
    </source>
</reference>
<organism evidence="8 9">
    <name type="scientific">Heracleum sosnowskyi</name>
    <dbReference type="NCBI Taxonomy" id="360622"/>
    <lineage>
        <taxon>Eukaryota</taxon>
        <taxon>Viridiplantae</taxon>
        <taxon>Streptophyta</taxon>
        <taxon>Embryophyta</taxon>
        <taxon>Tracheophyta</taxon>
        <taxon>Spermatophyta</taxon>
        <taxon>Magnoliopsida</taxon>
        <taxon>eudicotyledons</taxon>
        <taxon>Gunneridae</taxon>
        <taxon>Pentapetalae</taxon>
        <taxon>asterids</taxon>
        <taxon>campanulids</taxon>
        <taxon>Apiales</taxon>
        <taxon>Apiaceae</taxon>
        <taxon>Apioideae</taxon>
        <taxon>apioid superclade</taxon>
        <taxon>Tordylieae</taxon>
        <taxon>Tordyliinae</taxon>
        <taxon>Heracleum</taxon>
    </lineage>
</organism>
<keyword evidence="7" id="KW-1133">Transmembrane helix</keyword>
<name>A0AAD8J1J5_9APIA</name>
<dbReference type="GO" id="GO:0009805">
    <property type="term" value="P:coumarin biosynthetic process"/>
    <property type="evidence" value="ECO:0007669"/>
    <property type="project" value="UniProtKB-ARBA"/>
</dbReference>
<reference evidence="8" key="2">
    <citation type="submission" date="2023-05" db="EMBL/GenBank/DDBJ databases">
        <authorList>
            <person name="Schelkunov M.I."/>
        </authorList>
    </citation>
    <scope>NUCLEOTIDE SEQUENCE</scope>
    <source>
        <strain evidence="8">Hsosn_3</strain>
        <tissue evidence="8">Leaf</tissue>
    </source>
</reference>
<sequence>MEWNWNYVILSAILTLISLVWHLRRKNSYKQSKLPPGPRGWPIFGNLFDVGNFPHRSLARLKQEYGPVVWLSLGSVKILVLLSAGPVEELFKNHDLTFCDRKSNDALRSHDYINSTMLFSPYNGYLRTLRRICTSELFANKRINETTLIRQKSVDTMLSWIEQEIENGATGGILIRDFVFPALYNIIGNLTLSRDLVDPHSPIPFEFCTVLSGMLECIGRPNISDYLPWLRRLDLQGIRRNMDGYLENAIEIMSAYVKERVKQRQQNNTLPSEQRMDFLDVLLDFKGTGNDEPASLSEYQVTILLMEMFIAGVGATSNTTEWAMCELLQNPEEMKKIKAELGRVVGANNKMQDNDINNLPYLEAIIEETLRMHAPTPILFPKKTVRDTNFMGFSIPKDTQVMINNWMISRDEDKWQDPLSFKPERFLDLDINHKGRNYEFLPFGAGRRICPGIPLADRMLPLILGSLLHHFEWELCDGKKIIDMRETLGTSAKKLEPLQAIPKRKTK</sequence>
<keyword evidence="9" id="KW-1185">Reference proteome</keyword>
<dbReference type="Pfam" id="PF00067">
    <property type="entry name" value="p450"/>
    <property type="match status" value="1"/>
</dbReference>
<feature type="transmembrane region" description="Helical" evidence="7">
    <location>
        <begin position="6"/>
        <end position="23"/>
    </location>
</feature>
<keyword evidence="2 5" id="KW-0479">Metal-binding</keyword>
<evidence type="ECO:0000256" key="6">
    <source>
        <dbReference type="RuleBase" id="RU000461"/>
    </source>
</evidence>
<dbReference type="InterPro" id="IPR001128">
    <property type="entry name" value="Cyt_P450"/>
</dbReference>
<dbReference type="Gene3D" id="1.10.630.10">
    <property type="entry name" value="Cytochrome P450"/>
    <property type="match status" value="1"/>
</dbReference>
<keyword evidence="7" id="KW-0472">Membrane</keyword>
<evidence type="ECO:0000256" key="2">
    <source>
        <dbReference type="ARBA" id="ARBA00022723"/>
    </source>
</evidence>
<dbReference type="PANTHER" id="PTHR47950">
    <property type="entry name" value="CYTOCHROME P450, FAMILY 76, SUBFAMILY C, POLYPEPTIDE 5-RELATED"/>
    <property type="match status" value="1"/>
</dbReference>
<evidence type="ECO:0000256" key="1">
    <source>
        <dbReference type="ARBA" id="ARBA00010617"/>
    </source>
</evidence>
<evidence type="ECO:0000256" key="3">
    <source>
        <dbReference type="ARBA" id="ARBA00023002"/>
    </source>
</evidence>
<dbReference type="InterPro" id="IPR036396">
    <property type="entry name" value="Cyt_P450_sf"/>
</dbReference>
<dbReference type="PRINTS" id="PR00385">
    <property type="entry name" value="P450"/>
</dbReference>
<accession>A0AAD8J1J5</accession>
<keyword evidence="5 6" id="KW-0349">Heme</keyword>
<evidence type="ECO:0000313" key="9">
    <source>
        <dbReference type="Proteomes" id="UP001237642"/>
    </source>
</evidence>
<dbReference type="GO" id="GO:0020037">
    <property type="term" value="F:heme binding"/>
    <property type="evidence" value="ECO:0007669"/>
    <property type="project" value="InterPro"/>
</dbReference>